<protein>
    <submittedName>
        <fullName evidence="3">Restriction endonuclease</fullName>
    </submittedName>
</protein>
<name>A0A9W6R2A7_9PSEU</name>
<dbReference type="Gene3D" id="3.40.1350.10">
    <property type="match status" value="1"/>
</dbReference>
<feature type="compositionally biased region" description="Basic and acidic residues" evidence="1">
    <location>
        <begin position="25"/>
        <end position="40"/>
    </location>
</feature>
<dbReference type="InterPro" id="IPR011335">
    <property type="entry name" value="Restrct_endonuc-II-like"/>
</dbReference>
<dbReference type="AlphaFoldDB" id="A0A9W6R2A7"/>
<dbReference type="GO" id="GO:0015666">
    <property type="term" value="F:restriction endodeoxyribonuclease activity"/>
    <property type="evidence" value="ECO:0007669"/>
    <property type="project" value="TreeGrafter"/>
</dbReference>
<feature type="domain" description="Restriction endonuclease type IV Mrr" evidence="2">
    <location>
        <begin position="394"/>
        <end position="504"/>
    </location>
</feature>
<accession>A0A9W6R2A7</accession>
<evidence type="ECO:0000313" key="4">
    <source>
        <dbReference type="Proteomes" id="UP001165136"/>
    </source>
</evidence>
<proteinExistence type="predicted"/>
<feature type="region of interest" description="Disordered" evidence="1">
    <location>
        <begin position="93"/>
        <end position="115"/>
    </location>
</feature>
<dbReference type="SUPFAM" id="SSF52980">
    <property type="entry name" value="Restriction endonuclease-like"/>
    <property type="match status" value="1"/>
</dbReference>
<keyword evidence="3" id="KW-0540">Nuclease</keyword>
<dbReference type="GO" id="GO:0003677">
    <property type="term" value="F:DNA binding"/>
    <property type="evidence" value="ECO:0007669"/>
    <property type="project" value="InterPro"/>
</dbReference>
<dbReference type="PANTHER" id="PTHR30015">
    <property type="entry name" value="MRR RESTRICTION SYSTEM PROTEIN"/>
    <property type="match status" value="1"/>
</dbReference>
<dbReference type="Pfam" id="PF04471">
    <property type="entry name" value="Mrr_cat"/>
    <property type="match status" value="1"/>
</dbReference>
<evidence type="ECO:0000256" key="1">
    <source>
        <dbReference type="SAM" id="MobiDB-lite"/>
    </source>
</evidence>
<feature type="region of interest" description="Disordered" evidence="1">
    <location>
        <begin position="1"/>
        <end position="57"/>
    </location>
</feature>
<dbReference type="InterPro" id="IPR007560">
    <property type="entry name" value="Restrct_endonuc_IV_Mrr"/>
</dbReference>
<keyword evidence="3" id="KW-0378">Hydrolase</keyword>
<evidence type="ECO:0000313" key="3">
    <source>
        <dbReference type="EMBL" id="GLY67844.1"/>
    </source>
</evidence>
<evidence type="ECO:0000259" key="2">
    <source>
        <dbReference type="Pfam" id="PF04471"/>
    </source>
</evidence>
<sequence>MAQRTGRSSGSEWKRQRQRMASWEAAERKRQAKERARQAHQDYLAEQQERASGRTREAAERLAELTGILHAALDARAAPLDLTAGKATPALPVLDLGRDASPSPAPNWADYEPREPGAIGRMLGRNKRFDELTARQRQRFDRDLVRHQQAEQARQQRVAAAQAQHNELVAAAVRAATEHNAAIDRRRERVLAGERIATSDYFQQVIDSVRLPAGCPTARRAGYVPESTMLVIEWDLPGFDVVPTDKEFRYVKTRDTVEVSRGRSITERRQAYRDLIAQIALVALYVVFRSDPADLVHTVVVNGVVDGIDSATGQPNRTCRITLRATRKHFEEVNLRKVKPVDCAQIHFAAQISGHPDDVQPVTPIVDFGMADPRIVESADVISELDRHPNLVDLTAEEFEHFIQNLFARMGFETYKLPNSGDGGVDVLAYDHDPVRGAKYVIQAKKYTHKVQPSAVRELHGTVQHEGANKGILVTTHGFTSGCYEWANGKPLQLYDGTHLIALCRQYGIEARIVLPLKSAE</sequence>
<feature type="compositionally biased region" description="Polar residues" evidence="1">
    <location>
        <begin position="1"/>
        <end position="11"/>
    </location>
</feature>
<dbReference type="InterPro" id="IPR011856">
    <property type="entry name" value="tRNA_endonuc-like_dom_sf"/>
</dbReference>
<keyword evidence="3" id="KW-0255">Endonuclease</keyword>
<dbReference type="Proteomes" id="UP001165136">
    <property type="component" value="Unassembled WGS sequence"/>
</dbReference>
<gene>
    <name evidence="3" type="ORF">Atai01_44630</name>
</gene>
<dbReference type="PANTHER" id="PTHR30015:SF7">
    <property type="entry name" value="TYPE IV METHYL-DIRECTED RESTRICTION ENZYME ECOKMRR"/>
    <property type="match status" value="1"/>
</dbReference>
<feature type="compositionally biased region" description="Basic and acidic residues" evidence="1">
    <location>
        <begin position="47"/>
        <end position="57"/>
    </location>
</feature>
<comment type="caution">
    <text evidence="3">The sequence shown here is derived from an EMBL/GenBank/DDBJ whole genome shotgun (WGS) entry which is preliminary data.</text>
</comment>
<dbReference type="RefSeq" id="WP_285488024.1">
    <property type="nucleotide sequence ID" value="NZ_BSTI01000009.1"/>
</dbReference>
<keyword evidence="4" id="KW-1185">Reference proteome</keyword>
<dbReference type="GO" id="GO:0009307">
    <property type="term" value="P:DNA restriction-modification system"/>
    <property type="evidence" value="ECO:0007669"/>
    <property type="project" value="InterPro"/>
</dbReference>
<organism evidence="3 4">
    <name type="scientific">Amycolatopsis taiwanensis</name>
    <dbReference type="NCBI Taxonomy" id="342230"/>
    <lineage>
        <taxon>Bacteria</taxon>
        <taxon>Bacillati</taxon>
        <taxon>Actinomycetota</taxon>
        <taxon>Actinomycetes</taxon>
        <taxon>Pseudonocardiales</taxon>
        <taxon>Pseudonocardiaceae</taxon>
        <taxon>Amycolatopsis</taxon>
    </lineage>
</organism>
<dbReference type="EMBL" id="BSTI01000009">
    <property type="protein sequence ID" value="GLY67844.1"/>
    <property type="molecule type" value="Genomic_DNA"/>
</dbReference>
<dbReference type="InterPro" id="IPR052906">
    <property type="entry name" value="Type_IV_Methyl-Rstrct_Enzyme"/>
</dbReference>
<reference evidence="3" key="1">
    <citation type="submission" date="2023-03" db="EMBL/GenBank/DDBJ databases">
        <title>Amycolatopsis taiwanensis NBRC 103393.</title>
        <authorList>
            <person name="Ichikawa N."/>
            <person name="Sato H."/>
            <person name="Tonouchi N."/>
        </authorList>
    </citation>
    <scope>NUCLEOTIDE SEQUENCE</scope>
    <source>
        <strain evidence="3">NBRC 103393</strain>
    </source>
</reference>